<dbReference type="Proteomes" id="UP001189429">
    <property type="component" value="Unassembled WGS sequence"/>
</dbReference>
<reference evidence="2" key="1">
    <citation type="submission" date="2023-10" db="EMBL/GenBank/DDBJ databases">
        <authorList>
            <person name="Chen Y."/>
            <person name="Shah S."/>
            <person name="Dougan E. K."/>
            <person name="Thang M."/>
            <person name="Chan C."/>
        </authorList>
    </citation>
    <scope>NUCLEOTIDE SEQUENCE [LARGE SCALE GENOMIC DNA]</scope>
</reference>
<evidence type="ECO:0000256" key="1">
    <source>
        <dbReference type="SAM" id="SignalP"/>
    </source>
</evidence>
<feature type="chain" id="PRO_5045863127" evidence="1">
    <location>
        <begin position="24"/>
        <end position="430"/>
    </location>
</feature>
<name>A0ABN9WBT7_9DINO</name>
<proteinExistence type="predicted"/>
<evidence type="ECO:0000313" key="3">
    <source>
        <dbReference type="Proteomes" id="UP001189429"/>
    </source>
</evidence>
<sequence>MARHMSCSLAASLILFLARRSLAARMNVQAEVASDRCDPVSADLERYGARVNSAACPGGPSGCRFWDTCPKEDGGACPSGCLPYSSALNLTYLQRAGARLGHRLTGSCEKACRYTDEAMLEPGQGAAFVVTSAAVLEQKLIKQEEECGSALGFMSASCGARQRKIGSVFGFLVRALFKASAKARMGGVSECEALLPPAVGAQISTGFLKVARYLISTGGLNETESKALQALGRLPSLPGFCGKMHQQQMALEAAGKAQHASANVKIALRRAAGGRLSQEAVDRVFEKVVEEEGAAKIVDEALAKDERGLDEAMNRTDGSSLVEVHDTSQAVVSSRGILSGVWAAFWSLFIHGVLGTLVGSVMTALCLISGGIITDAMGITTVEDDFSGLFWLYSCPSQLFGMWWGLRGPLEDPFSDLGFAWEDVAEEFKS</sequence>
<keyword evidence="3" id="KW-1185">Reference proteome</keyword>
<feature type="signal peptide" evidence="1">
    <location>
        <begin position="1"/>
        <end position="23"/>
    </location>
</feature>
<protein>
    <submittedName>
        <fullName evidence="2">Uncharacterized protein</fullName>
    </submittedName>
</protein>
<accession>A0ABN9WBT7</accession>
<keyword evidence="1" id="KW-0732">Signal</keyword>
<gene>
    <name evidence="2" type="ORF">PCOR1329_LOCUS65211</name>
</gene>
<organism evidence="2 3">
    <name type="scientific">Prorocentrum cordatum</name>
    <dbReference type="NCBI Taxonomy" id="2364126"/>
    <lineage>
        <taxon>Eukaryota</taxon>
        <taxon>Sar</taxon>
        <taxon>Alveolata</taxon>
        <taxon>Dinophyceae</taxon>
        <taxon>Prorocentrales</taxon>
        <taxon>Prorocentraceae</taxon>
        <taxon>Prorocentrum</taxon>
    </lineage>
</organism>
<evidence type="ECO:0000313" key="2">
    <source>
        <dbReference type="EMBL" id="CAK0882795.1"/>
    </source>
</evidence>
<dbReference type="EMBL" id="CAUYUJ010018338">
    <property type="protein sequence ID" value="CAK0882795.1"/>
    <property type="molecule type" value="Genomic_DNA"/>
</dbReference>
<comment type="caution">
    <text evidence="2">The sequence shown here is derived from an EMBL/GenBank/DDBJ whole genome shotgun (WGS) entry which is preliminary data.</text>
</comment>